<reference evidence="2 3" key="1">
    <citation type="submission" date="2014-07" db="EMBL/GenBank/DDBJ databases">
        <title>Genome Sequencing of Dermacoccus nishinomiyaensis.</title>
        <authorList>
            <person name="Hong K.W."/>
            <person name="Chan K.G."/>
        </authorList>
    </citation>
    <scope>NUCLEOTIDE SEQUENCE [LARGE SCALE GENOMIC DNA]</scope>
    <source>
        <strain evidence="2 3">M25</strain>
    </source>
</reference>
<dbReference type="AlphaFoldDB" id="A0A075JHI2"/>
<dbReference type="Proteomes" id="UP000027986">
    <property type="component" value="Chromosome"/>
</dbReference>
<feature type="coiled-coil region" evidence="1">
    <location>
        <begin position="408"/>
        <end position="435"/>
    </location>
</feature>
<evidence type="ECO:0000313" key="3">
    <source>
        <dbReference type="Proteomes" id="UP000027986"/>
    </source>
</evidence>
<keyword evidence="1" id="KW-0175">Coiled coil</keyword>
<accession>A0A075JHI2</accession>
<organism evidence="2 3">
    <name type="scientific">Dermacoccus nishinomiyaensis</name>
    <dbReference type="NCBI Taxonomy" id="1274"/>
    <lineage>
        <taxon>Bacteria</taxon>
        <taxon>Bacillati</taxon>
        <taxon>Actinomycetota</taxon>
        <taxon>Actinomycetes</taxon>
        <taxon>Micrococcales</taxon>
        <taxon>Dermacoccaceae</taxon>
        <taxon>Dermacoccus</taxon>
    </lineage>
</organism>
<dbReference type="RefSeq" id="WP_038568968.1">
    <property type="nucleotide sequence ID" value="NZ_CP008889.1"/>
</dbReference>
<evidence type="ECO:0000256" key="1">
    <source>
        <dbReference type="SAM" id="Coils"/>
    </source>
</evidence>
<name>A0A075JHI2_9MICO</name>
<sequence>MSEALFTLLADAVPSGVDVVVLGFEDDARAAMRAHSAPGTVLFVDRIADLPADTETLLAGPGWEAAFSETDERTFVERLARLAGQVRSGATMVVALDNPHSTARLLTATPRALASHDVDASAQDETRPASPRAFTEALRQVGFAAASIHSLFGTNERWCVLDEYALEAARTADSLSGLVASACSAVDRAPVLPAEQFTEALAAANALFTAADAFVAVVGGRGRSIYLGGAGQDVQWLDGSAADRRWVVGGSSDDPDRPSTVALAPTAHRLLLTAAAASDTGAFRDLATRLSQWVATSSSLDSRRDLTWRDVVVEGDTVSLTLGAPSGGHAVDPLPRDELLCRCWSHFVAAARIDQPELPWPDALTDDELVHLWLSMSGVGEERVRELVEGRARATTDDDGLWAARHAAAAATRRIAALEDEIAALQATLRLRDTEMAVRARAIRSLRGQVLSASKNRDLMAKANADIKGSAAFKLASQFRKAALITRPKLLVREVGKAADTRVRALRRAG</sequence>
<gene>
    <name evidence="2" type="ORF">HX89_10335</name>
</gene>
<dbReference type="GeneID" id="41841518"/>
<dbReference type="EMBL" id="CP008889">
    <property type="protein sequence ID" value="AIF41275.1"/>
    <property type="molecule type" value="Genomic_DNA"/>
</dbReference>
<protein>
    <submittedName>
        <fullName evidence="2">Uncharacterized protein</fullName>
    </submittedName>
</protein>
<keyword evidence="3" id="KW-1185">Reference proteome</keyword>
<dbReference type="KEGG" id="dni:HX89_10335"/>
<proteinExistence type="predicted"/>
<dbReference type="HOGENOM" id="CLU_459895_0_0_11"/>
<evidence type="ECO:0000313" key="2">
    <source>
        <dbReference type="EMBL" id="AIF41275.1"/>
    </source>
</evidence>